<gene>
    <name evidence="2" type="ORF">LTR24_008633</name>
</gene>
<sequence>MNTKQSYVSIAQGEDTLLGNIITMLIDAKNHAKKIASQYSVDSPEWLRWTTLAQAYKLLLVSVYGATGGKHSILSPRVYAEATTYAARKKYSTVSWNDNVETKGMTLEEGLGHDQLLGLVQYQEEGHDSIRKQGSVRANERPATPDDTDDRD</sequence>
<organism evidence="2 3">
    <name type="scientific">Lithohypha guttulata</name>
    <dbReference type="NCBI Taxonomy" id="1690604"/>
    <lineage>
        <taxon>Eukaryota</taxon>
        <taxon>Fungi</taxon>
        <taxon>Dikarya</taxon>
        <taxon>Ascomycota</taxon>
        <taxon>Pezizomycotina</taxon>
        <taxon>Eurotiomycetes</taxon>
        <taxon>Chaetothyriomycetidae</taxon>
        <taxon>Chaetothyriales</taxon>
        <taxon>Trichomeriaceae</taxon>
        <taxon>Lithohypha</taxon>
    </lineage>
</organism>
<evidence type="ECO:0000313" key="3">
    <source>
        <dbReference type="Proteomes" id="UP001345013"/>
    </source>
</evidence>
<name>A0ABR0JZR3_9EURO</name>
<accession>A0ABR0JZR3</accession>
<dbReference type="Gene3D" id="1.10.287.690">
    <property type="entry name" value="Helix hairpin bin"/>
    <property type="match status" value="1"/>
</dbReference>
<keyword evidence="3" id="KW-1185">Reference proteome</keyword>
<dbReference type="Gene3D" id="3.90.1600.10">
    <property type="entry name" value="Palm domain of DNA polymerase"/>
    <property type="match status" value="1"/>
</dbReference>
<dbReference type="Proteomes" id="UP001345013">
    <property type="component" value="Unassembled WGS sequence"/>
</dbReference>
<reference evidence="2 3" key="1">
    <citation type="submission" date="2023-08" db="EMBL/GenBank/DDBJ databases">
        <title>Black Yeasts Isolated from many extreme environments.</title>
        <authorList>
            <person name="Coleine C."/>
            <person name="Stajich J.E."/>
            <person name="Selbmann L."/>
        </authorList>
    </citation>
    <scope>NUCLEOTIDE SEQUENCE [LARGE SCALE GENOMIC DNA]</scope>
    <source>
        <strain evidence="2 3">CCFEE 5885</strain>
    </source>
</reference>
<dbReference type="SUPFAM" id="SSF56672">
    <property type="entry name" value="DNA/RNA polymerases"/>
    <property type="match status" value="1"/>
</dbReference>
<protein>
    <submittedName>
        <fullName evidence="2">Uncharacterized protein</fullName>
    </submittedName>
</protein>
<evidence type="ECO:0000313" key="2">
    <source>
        <dbReference type="EMBL" id="KAK5080175.1"/>
    </source>
</evidence>
<evidence type="ECO:0000256" key="1">
    <source>
        <dbReference type="SAM" id="MobiDB-lite"/>
    </source>
</evidence>
<dbReference type="InterPro" id="IPR023211">
    <property type="entry name" value="DNA_pol_palm_dom_sf"/>
</dbReference>
<dbReference type="EMBL" id="JAVRRG010000155">
    <property type="protein sequence ID" value="KAK5080175.1"/>
    <property type="molecule type" value="Genomic_DNA"/>
</dbReference>
<proteinExistence type="predicted"/>
<feature type="region of interest" description="Disordered" evidence="1">
    <location>
        <begin position="127"/>
        <end position="152"/>
    </location>
</feature>
<dbReference type="InterPro" id="IPR043502">
    <property type="entry name" value="DNA/RNA_pol_sf"/>
</dbReference>
<comment type="caution">
    <text evidence="2">The sequence shown here is derived from an EMBL/GenBank/DDBJ whole genome shotgun (WGS) entry which is preliminary data.</text>
</comment>